<dbReference type="EMBL" id="JACBPP010000001">
    <property type="protein sequence ID" value="KAF8005427.1"/>
    <property type="molecule type" value="Genomic_DNA"/>
</dbReference>
<dbReference type="AlphaFoldDB" id="A0A8H7LHV4"/>
<name>A0A8H7LHV4_9ASCO</name>
<gene>
    <name evidence="1" type="ORF">HF325_000884</name>
</gene>
<comment type="caution">
    <text evidence="1">The sequence shown here is derived from an EMBL/GenBank/DDBJ whole genome shotgun (WGS) entry which is preliminary data.</text>
</comment>
<protein>
    <submittedName>
        <fullName evidence="1">Uncharacterized protein</fullName>
    </submittedName>
</protein>
<dbReference type="Proteomes" id="UP000649328">
    <property type="component" value="Unassembled WGS sequence"/>
</dbReference>
<evidence type="ECO:0000313" key="2">
    <source>
        <dbReference type="Proteomes" id="UP000649328"/>
    </source>
</evidence>
<accession>A0A8H7LHV4</accession>
<sequence length="95" mass="11216">MVYRPRLFHGDASIMKRKFYPHSPFVHGPQAMNISQPLSRASNIAEIDFQRLFHEDSQNRHRKVWGDYRGHTFPKIPRPKKTAFFYSSWGKAAKI</sequence>
<evidence type="ECO:0000313" key="1">
    <source>
        <dbReference type="EMBL" id="KAF8005427.1"/>
    </source>
</evidence>
<reference evidence="1" key="1">
    <citation type="submission" date="2020-10" db="EMBL/GenBank/DDBJ databases">
        <title>The Whole-Genome Sequence of Metschnikowia persimmonesis, a Novel Endophytic Yeast Species Isolated from Medicinal Plant Diospyros kaki Thumb.</title>
        <authorList>
            <person name="Rahmat E."/>
            <person name="Kang Y."/>
        </authorList>
    </citation>
    <scope>NUCLEOTIDE SEQUENCE</scope>
    <source>
        <strain evidence="1">KIOM G15050</strain>
    </source>
</reference>
<proteinExistence type="predicted"/>
<keyword evidence="2" id="KW-1185">Reference proteome</keyword>
<organism evidence="1 2">
    <name type="scientific">Metschnikowia pulcherrima</name>
    <dbReference type="NCBI Taxonomy" id="27326"/>
    <lineage>
        <taxon>Eukaryota</taxon>
        <taxon>Fungi</taxon>
        <taxon>Dikarya</taxon>
        <taxon>Ascomycota</taxon>
        <taxon>Saccharomycotina</taxon>
        <taxon>Pichiomycetes</taxon>
        <taxon>Metschnikowiaceae</taxon>
        <taxon>Metschnikowia</taxon>
    </lineage>
</organism>